<sequence length="157" mass="18251">ICDYQSVRSLLILREHSSERLKKQFYLLSVEIDAKLGDKIENFRGELTVFKSKINTLLDEFLFLHYTERFKLIDDASYLRFIKKGGEIKAIESRIINVIISQTKLNKEFTINRIIEEIDEKEIDKIYGGLHTLIQRNIIIPATQEGDDAHPLLSGLK</sequence>
<feature type="non-terminal residue" evidence="1">
    <location>
        <position position="1"/>
    </location>
</feature>
<reference evidence="1" key="1">
    <citation type="journal article" date="2015" name="Nature">
        <title>Complex archaea that bridge the gap between prokaryotes and eukaryotes.</title>
        <authorList>
            <person name="Spang A."/>
            <person name="Saw J.H."/>
            <person name="Jorgensen S.L."/>
            <person name="Zaremba-Niedzwiedzka K."/>
            <person name="Martijn J."/>
            <person name="Lind A.E."/>
            <person name="van Eijk R."/>
            <person name="Schleper C."/>
            <person name="Guy L."/>
            <person name="Ettema T.J."/>
        </authorList>
    </citation>
    <scope>NUCLEOTIDE SEQUENCE</scope>
</reference>
<name>A0A0F9E075_9ZZZZ</name>
<protein>
    <submittedName>
        <fullName evidence="1">Uncharacterized protein</fullName>
    </submittedName>
</protein>
<dbReference type="AlphaFoldDB" id="A0A0F9E075"/>
<organism evidence="1">
    <name type="scientific">marine sediment metagenome</name>
    <dbReference type="NCBI Taxonomy" id="412755"/>
    <lineage>
        <taxon>unclassified sequences</taxon>
        <taxon>metagenomes</taxon>
        <taxon>ecological metagenomes</taxon>
    </lineage>
</organism>
<gene>
    <name evidence="1" type="ORF">LCGC14_2135150</name>
</gene>
<evidence type="ECO:0000313" key="1">
    <source>
        <dbReference type="EMBL" id="KKL67423.1"/>
    </source>
</evidence>
<comment type="caution">
    <text evidence="1">The sequence shown here is derived from an EMBL/GenBank/DDBJ whole genome shotgun (WGS) entry which is preliminary data.</text>
</comment>
<proteinExistence type="predicted"/>
<dbReference type="EMBL" id="LAZR01026862">
    <property type="protein sequence ID" value="KKL67423.1"/>
    <property type="molecule type" value="Genomic_DNA"/>
</dbReference>
<accession>A0A0F9E075</accession>